<accession>A0A1F5FZQ8</accession>
<proteinExistence type="predicted"/>
<sequence>MAQVKYVAPVLAKLEKGHEAKERISRDRFSYIIFISCILAVLIQISLILVSWGKLPPQIPLFYSRPWGEGMLTSPIFLWILPITSSAFFIINFLIVIILKKDEMFLSRVLTSFSLICTLALLYDTAKIISLLT</sequence>
<evidence type="ECO:0000313" key="2">
    <source>
        <dbReference type="EMBL" id="OGD85082.1"/>
    </source>
</evidence>
<dbReference type="Proteomes" id="UP000177069">
    <property type="component" value="Unassembled WGS sequence"/>
</dbReference>
<name>A0A1F5FZQ8_9BACT</name>
<keyword evidence="1" id="KW-0472">Membrane</keyword>
<evidence type="ECO:0000256" key="1">
    <source>
        <dbReference type="SAM" id="Phobius"/>
    </source>
</evidence>
<feature type="transmembrane region" description="Helical" evidence="1">
    <location>
        <begin position="31"/>
        <end position="52"/>
    </location>
</feature>
<feature type="transmembrane region" description="Helical" evidence="1">
    <location>
        <begin position="76"/>
        <end position="98"/>
    </location>
</feature>
<keyword evidence="1" id="KW-1133">Transmembrane helix</keyword>
<feature type="transmembrane region" description="Helical" evidence="1">
    <location>
        <begin position="105"/>
        <end position="123"/>
    </location>
</feature>
<comment type="caution">
    <text evidence="2">The sequence shown here is derived from an EMBL/GenBank/DDBJ whole genome shotgun (WGS) entry which is preliminary data.</text>
</comment>
<protein>
    <recommendedName>
        <fullName evidence="4">DUF1648 domain-containing protein</fullName>
    </recommendedName>
</protein>
<keyword evidence="1" id="KW-0812">Transmembrane</keyword>
<dbReference type="AlphaFoldDB" id="A0A1F5FZQ8"/>
<evidence type="ECO:0008006" key="4">
    <source>
        <dbReference type="Google" id="ProtNLM"/>
    </source>
</evidence>
<organism evidence="2 3">
    <name type="scientific">Candidatus Curtissbacteria bacterium RIFCSPHIGHO2_01_FULL_41_13</name>
    <dbReference type="NCBI Taxonomy" id="1797745"/>
    <lineage>
        <taxon>Bacteria</taxon>
        <taxon>Candidatus Curtissiibacteriota</taxon>
    </lineage>
</organism>
<evidence type="ECO:0000313" key="3">
    <source>
        <dbReference type="Proteomes" id="UP000177069"/>
    </source>
</evidence>
<reference evidence="2 3" key="1">
    <citation type="journal article" date="2016" name="Nat. Commun.">
        <title>Thousands of microbial genomes shed light on interconnected biogeochemical processes in an aquifer system.</title>
        <authorList>
            <person name="Anantharaman K."/>
            <person name="Brown C.T."/>
            <person name="Hug L.A."/>
            <person name="Sharon I."/>
            <person name="Castelle C.J."/>
            <person name="Probst A.J."/>
            <person name="Thomas B.C."/>
            <person name="Singh A."/>
            <person name="Wilkins M.J."/>
            <person name="Karaoz U."/>
            <person name="Brodie E.L."/>
            <person name="Williams K.H."/>
            <person name="Hubbard S.S."/>
            <person name="Banfield J.F."/>
        </authorList>
    </citation>
    <scope>NUCLEOTIDE SEQUENCE [LARGE SCALE GENOMIC DNA]</scope>
</reference>
<dbReference type="EMBL" id="MFBA01000038">
    <property type="protein sequence ID" value="OGD85082.1"/>
    <property type="molecule type" value="Genomic_DNA"/>
</dbReference>
<gene>
    <name evidence="2" type="ORF">A2696_02260</name>
</gene>